<evidence type="ECO:0000313" key="1">
    <source>
        <dbReference type="EMBL" id="SDI16413.1"/>
    </source>
</evidence>
<organism evidence="1 2">
    <name type="scientific">Alteribacillus persepolensis</name>
    <dbReference type="NCBI Taxonomy" id="568899"/>
    <lineage>
        <taxon>Bacteria</taxon>
        <taxon>Bacillati</taxon>
        <taxon>Bacillota</taxon>
        <taxon>Bacilli</taxon>
        <taxon>Bacillales</taxon>
        <taxon>Bacillaceae</taxon>
        <taxon>Alteribacillus</taxon>
    </lineage>
</organism>
<dbReference type="OrthoDB" id="2451031at2"/>
<name>A0A1G8IC01_9BACI</name>
<dbReference type="InterPro" id="IPR038765">
    <property type="entry name" value="Papain-like_cys_pep_sf"/>
</dbReference>
<evidence type="ECO:0000313" key="2">
    <source>
        <dbReference type="Proteomes" id="UP000199163"/>
    </source>
</evidence>
<sequence>MVIIFSRSSSVLSRIIRFFDKGKWSHVAIKVDEHHILDSRFPKGVKVRHFDLTDYEFVEVDGDIEKALNHVGKKYDLLRFIWYGFEWGDKPWNNPNEMICSELIAESVNDENLKGMTPNEQYKYLRSE</sequence>
<dbReference type="STRING" id="568899.SAMN05192534_12382"/>
<dbReference type="Proteomes" id="UP000199163">
    <property type="component" value="Unassembled WGS sequence"/>
</dbReference>
<proteinExistence type="predicted"/>
<dbReference type="RefSeq" id="WP_091275670.1">
    <property type="nucleotide sequence ID" value="NZ_FNDK01000023.1"/>
</dbReference>
<dbReference type="Gene3D" id="3.90.1720.10">
    <property type="entry name" value="endopeptidase domain like (from Nostoc punctiforme)"/>
    <property type="match status" value="1"/>
</dbReference>
<protein>
    <recommendedName>
        <fullName evidence="3">Permuted papain-like amidase enzyme, YaeF/YiiX, C92 family</fullName>
    </recommendedName>
</protein>
<dbReference type="EMBL" id="FNDK01000023">
    <property type="protein sequence ID" value="SDI16413.1"/>
    <property type="molecule type" value="Genomic_DNA"/>
</dbReference>
<keyword evidence="2" id="KW-1185">Reference proteome</keyword>
<dbReference type="AlphaFoldDB" id="A0A1G8IC01"/>
<evidence type="ECO:0008006" key="3">
    <source>
        <dbReference type="Google" id="ProtNLM"/>
    </source>
</evidence>
<accession>A0A1G8IC01</accession>
<reference evidence="1 2" key="1">
    <citation type="submission" date="2016-10" db="EMBL/GenBank/DDBJ databases">
        <authorList>
            <person name="de Groot N.N."/>
        </authorList>
    </citation>
    <scope>NUCLEOTIDE SEQUENCE [LARGE SCALE GENOMIC DNA]</scope>
    <source>
        <strain evidence="1 2">DSM 21632</strain>
    </source>
</reference>
<dbReference type="SUPFAM" id="SSF54001">
    <property type="entry name" value="Cysteine proteinases"/>
    <property type="match status" value="1"/>
</dbReference>
<gene>
    <name evidence="1" type="ORF">SAMN05192534_12382</name>
</gene>